<keyword evidence="2" id="KW-1185">Reference proteome</keyword>
<sequence>SSSFVYINDDDMIYVLNTNTMELLEPFTFDGSCRRIHVTRVFNEEITAISSIDSDLYLVTAQLLPGYCLNSATSSNELTELQRMEQRIKEV</sequence>
<organism evidence="1 2">
    <name type="scientific">Pristionchus mayeri</name>
    <dbReference type="NCBI Taxonomy" id="1317129"/>
    <lineage>
        <taxon>Eukaryota</taxon>
        <taxon>Metazoa</taxon>
        <taxon>Ecdysozoa</taxon>
        <taxon>Nematoda</taxon>
        <taxon>Chromadorea</taxon>
        <taxon>Rhabditida</taxon>
        <taxon>Rhabditina</taxon>
        <taxon>Diplogasteromorpha</taxon>
        <taxon>Diplogasteroidea</taxon>
        <taxon>Neodiplogasteridae</taxon>
        <taxon>Pristionchus</taxon>
    </lineage>
</organism>
<evidence type="ECO:0000313" key="2">
    <source>
        <dbReference type="Proteomes" id="UP001328107"/>
    </source>
</evidence>
<evidence type="ECO:0000313" key="1">
    <source>
        <dbReference type="EMBL" id="GMR38908.1"/>
    </source>
</evidence>
<dbReference type="EMBL" id="BTRK01000002">
    <property type="protein sequence ID" value="GMR38908.1"/>
    <property type="molecule type" value="Genomic_DNA"/>
</dbReference>
<proteinExistence type="predicted"/>
<protein>
    <submittedName>
        <fullName evidence="1">Uncharacterized protein</fullName>
    </submittedName>
</protein>
<reference evidence="2" key="1">
    <citation type="submission" date="2022-10" db="EMBL/GenBank/DDBJ databases">
        <title>Genome assembly of Pristionchus species.</title>
        <authorList>
            <person name="Yoshida K."/>
            <person name="Sommer R.J."/>
        </authorList>
    </citation>
    <scope>NUCLEOTIDE SEQUENCE [LARGE SCALE GENOMIC DNA]</scope>
    <source>
        <strain evidence="2">RS5460</strain>
    </source>
</reference>
<accession>A0AAN4ZIB5</accession>
<gene>
    <name evidence="1" type="ORF">PMAYCL1PPCAC_09103</name>
</gene>
<feature type="non-terminal residue" evidence="1">
    <location>
        <position position="91"/>
    </location>
</feature>
<dbReference type="Proteomes" id="UP001328107">
    <property type="component" value="Unassembled WGS sequence"/>
</dbReference>
<feature type="non-terminal residue" evidence="1">
    <location>
        <position position="1"/>
    </location>
</feature>
<comment type="caution">
    <text evidence="1">The sequence shown here is derived from an EMBL/GenBank/DDBJ whole genome shotgun (WGS) entry which is preliminary data.</text>
</comment>
<dbReference type="AlphaFoldDB" id="A0AAN4ZIB5"/>
<name>A0AAN4ZIB5_9BILA</name>